<organism evidence="5 6">
    <name type="scientific">Trichoderma simmonsii</name>
    <dbReference type="NCBI Taxonomy" id="1491479"/>
    <lineage>
        <taxon>Eukaryota</taxon>
        <taxon>Fungi</taxon>
        <taxon>Dikarya</taxon>
        <taxon>Ascomycota</taxon>
        <taxon>Pezizomycotina</taxon>
        <taxon>Sordariomycetes</taxon>
        <taxon>Hypocreomycetidae</taxon>
        <taxon>Hypocreales</taxon>
        <taxon>Hypocreaceae</taxon>
        <taxon>Trichoderma</taxon>
    </lineage>
</organism>
<reference evidence="5 6" key="1">
    <citation type="journal article" date="2021" name="BMC Genomics">
        <title>Telomere-to-telomere genome assembly of asparaginase-producing Trichoderma simmonsii.</title>
        <authorList>
            <person name="Chung D."/>
            <person name="Kwon Y.M."/>
            <person name="Yang Y."/>
        </authorList>
    </citation>
    <scope>NUCLEOTIDE SEQUENCE [LARGE SCALE GENOMIC DNA]</scope>
    <source>
        <strain evidence="5 6">GH-Sj1</strain>
    </source>
</reference>
<dbReference type="Pfam" id="PF00176">
    <property type="entry name" value="SNF2-rel_dom"/>
    <property type="match status" value="1"/>
</dbReference>
<dbReference type="EMBL" id="CP075867">
    <property type="protein sequence ID" value="QYT00298.1"/>
    <property type="molecule type" value="Genomic_DNA"/>
</dbReference>
<gene>
    <name evidence="5" type="ORF">H0G86_007386</name>
</gene>
<evidence type="ECO:0000259" key="4">
    <source>
        <dbReference type="Pfam" id="PF00176"/>
    </source>
</evidence>
<feature type="domain" description="SNF2 N-terminal" evidence="4">
    <location>
        <begin position="132"/>
        <end position="390"/>
    </location>
</feature>
<dbReference type="Gene3D" id="3.40.50.10810">
    <property type="entry name" value="Tandem AAA-ATPase domain"/>
    <property type="match status" value="1"/>
</dbReference>
<feature type="compositionally biased region" description="Acidic residues" evidence="3">
    <location>
        <begin position="293"/>
        <end position="305"/>
    </location>
</feature>
<dbReference type="InterPro" id="IPR038718">
    <property type="entry name" value="SNF2-like_sf"/>
</dbReference>
<evidence type="ECO:0000256" key="3">
    <source>
        <dbReference type="SAM" id="MobiDB-lite"/>
    </source>
</evidence>
<dbReference type="PANTHER" id="PTHR10799">
    <property type="entry name" value="SNF2/RAD54 HELICASE FAMILY"/>
    <property type="match status" value="1"/>
</dbReference>
<evidence type="ECO:0000256" key="2">
    <source>
        <dbReference type="ARBA" id="ARBA00022840"/>
    </source>
</evidence>
<dbReference type="InterPro" id="IPR027417">
    <property type="entry name" value="P-loop_NTPase"/>
</dbReference>
<dbReference type="GO" id="GO:0005524">
    <property type="term" value="F:ATP binding"/>
    <property type="evidence" value="ECO:0007669"/>
    <property type="project" value="InterPro"/>
</dbReference>
<proteinExistence type="predicted"/>
<feature type="region of interest" description="Disordered" evidence="3">
    <location>
        <begin position="262"/>
        <end position="314"/>
    </location>
</feature>
<accession>A0A8G0LDD9</accession>
<sequence length="394" mass="44722">MRKHFGWKDPDEIFNRVLQHTASFTSLAEERKMLEFSAQSASSSAVQDFIANHPDQEQGLVDIIRRANALDVVLNENPPSEDTDLLEVCKRFNISWPEMQVYKDIPNCQPLKPHQIADLGIIFNKLDSIGHVLLCNERGLGKTKVFAAMVECRARDIEAKAAADPDGDQAVYFPTLVVNPVSTIHQTHAEFKQNFPGLNVLLYYVTKSQARQFGDGNILEKGEFLGFLQKLSPTNPKSGRTVILTTYSTLHRREITTVEQRFVFEDREQSGPPPKRQKTEKNTVSNAAYVASSEDEADDPDDDEMAQQRSARKDTKRIRTYYKGGPELKGKRLEPLTQGDEKTPDGILVEYRLQNEDLGKIRWGFLIVDEAHTARKVSGVYSQIFKLLDWRNLI</sequence>
<evidence type="ECO:0000313" key="6">
    <source>
        <dbReference type="Proteomes" id="UP000826661"/>
    </source>
</evidence>
<keyword evidence="1" id="KW-0547">Nucleotide-binding</keyword>
<name>A0A8G0LDD9_9HYPO</name>
<dbReference type="SUPFAM" id="SSF52540">
    <property type="entry name" value="P-loop containing nucleoside triphosphate hydrolases"/>
    <property type="match status" value="1"/>
</dbReference>
<keyword evidence="2" id="KW-0067">ATP-binding</keyword>
<evidence type="ECO:0000256" key="1">
    <source>
        <dbReference type="ARBA" id="ARBA00022741"/>
    </source>
</evidence>
<dbReference type="InterPro" id="IPR000330">
    <property type="entry name" value="SNF2_N"/>
</dbReference>
<dbReference type="Proteomes" id="UP000826661">
    <property type="component" value="Chromosome IV"/>
</dbReference>
<protein>
    <recommendedName>
        <fullName evidence="4">SNF2 N-terminal domain-containing protein</fullName>
    </recommendedName>
</protein>
<evidence type="ECO:0000313" key="5">
    <source>
        <dbReference type="EMBL" id="QYT00298.1"/>
    </source>
</evidence>
<dbReference type="AlphaFoldDB" id="A0A8G0LDD9"/>
<keyword evidence="6" id="KW-1185">Reference proteome</keyword>